<proteinExistence type="predicted"/>
<dbReference type="OrthoDB" id="8893633at2759"/>
<dbReference type="Proteomes" id="UP001046870">
    <property type="component" value="Chromosome 23"/>
</dbReference>
<evidence type="ECO:0000256" key="2">
    <source>
        <dbReference type="SAM" id="Phobius"/>
    </source>
</evidence>
<evidence type="ECO:0000313" key="3">
    <source>
        <dbReference type="EMBL" id="KAG7455902.1"/>
    </source>
</evidence>
<keyword evidence="2" id="KW-0812">Transmembrane</keyword>
<protein>
    <recommendedName>
        <fullName evidence="5">Antigen WC1.1-like</fullName>
    </recommendedName>
</protein>
<keyword evidence="2" id="KW-0472">Membrane</keyword>
<organism evidence="3 4">
    <name type="scientific">Megalops atlanticus</name>
    <name type="common">Tarpon</name>
    <name type="synonym">Clupea gigantea</name>
    <dbReference type="NCBI Taxonomy" id="7932"/>
    <lineage>
        <taxon>Eukaryota</taxon>
        <taxon>Metazoa</taxon>
        <taxon>Chordata</taxon>
        <taxon>Craniata</taxon>
        <taxon>Vertebrata</taxon>
        <taxon>Euteleostomi</taxon>
        <taxon>Actinopterygii</taxon>
        <taxon>Neopterygii</taxon>
        <taxon>Teleostei</taxon>
        <taxon>Elopiformes</taxon>
        <taxon>Megalopidae</taxon>
        <taxon>Megalops</taxon>
    </lineage>
</organism>
<reference evidence="3" key="1">
    <citation type="submission" date="2021-01" db="EMBL/GenBank/DDBJ databases">
        <authorList>
            <person name="Zahm M."/>
            <person name="Roques C."/>
            <person name="Cabau C."/>
            <person name="Klopp C."/>
            <person name="Donnadieu C."/>
            <person name="Jouanno E."/>
            <person name="Lampietro C."/>
            <person name="Louis A."/>
            <person name="Herpin A."/>
            <person name="Echchiki A."/>
            <person name="Berthelot C."/>
            <person name="Parey E."/>
            <person name="Roest-Crollius H."/>
            <person name="Braasch I."/>
            <person name="Postlethwait J."/>
            <person name="Bobe J."/>
            <person name="Montfort J."/>
            <person name="Bouchez O."/>
            <person name="Begum T."/>
            <person name="Mejri S."/>
            <person name="Adams A."/>
            <person name="Chen W.-J."/>
            <person name="Guiguen Y."/>
        </authorList>
    </citation>
    <scope>NUCLEOTIDE SEQUENCE</scope>
    <source>
        <strain evidence="3">YG-15Mar2019-1</strain>
        <tissue evidence="3">Brain</tissue>
    </source>
</reference>
<gene>
    <name evidence="3" type="ORF">MATL_G00246020</name>
</gene>
<feature type="transmembrane region" description="Helical" evidence="2">
    <location>
        <begin position="12"/>
        <end position="36"/>
    </location>
</feature>
<name>A0A9D3PAT3_MEGAT</name>
<dbReference type="AlphaFoldDB" id="A0A9D3PAT3"/>
<sequence length="199" mass="21311">MAPTPAPQPLSIPAVALLVLGVLFFLLLAVLVVLLFQKRALKRAPLHDAVYEEIEYKPAKGGAFSTLPMGSVLSEDLPSGYEDVGDSEGHSLSGESGREEKGEDYDDVITEERAGDLVTDNTLENYDEVIPVDPSTGSAAGELLKGDTSEYYDDVITVQQGPDFSVERVQAMEGPPEVKGMDYDDVGVEPFEGGGVFRG</sequence>
<evidence type="ECO:0000313" key="4">
    <source>
        <dbReference type="Proteomes" id="UP001046870"/>
    </source>
</evidence>
<feature type="region of interest" description="Disordered" evidence="1">
    <location>
        <begin position="75"/>
        <end position="105"/>
    </location>
</feature>
<accession>A0A9D3PAT3</accession>
<evidence type="ECO:0008006" key="5">
    <source>
        <dbReference type="Google" id="ProtNLM"/>
    </source>
</evidence>
<comment type="caution">
    <text evidence="3">The sequence shown here is derived from an EMBL/GenBank/DDBJ whole genome shotgun (WGS) entry which is preliminary data.</text>
</comment>
<keyword evidence="4" id="KW-1185">Reference proteome</keyword>
<evidence type="ECO:0000256" key="1">
    <source>
        <dbReference type="SAM" id="MobiDB-lite"/>
    </source>
</evidence>
<dbReference type="EMBL" id="JAFDVH010000023">
    <property type="protein sequence ID" value="KAG7455902.1"/>
    <property type="molecule type" value="Genomic_DNA"/>
</dbReference>
<keyword evidence="2" id="KW-1133">Transmembrane helix</keyword>